<dbReference type="InterPro" id="IPR015813">
    <property type="entry name" value="Pyrv/PenolPyrv_kinase-like_dom"/>
</dbReference>
<dbReference type="GO" id="GO:0003824">
    <property type="term" value="F:catalytic activity"/>
    <property type="evidence" value="ECO:0007669"/>
    <property type="project" value="InterPro"/>
</dbReference>
<proteinExistence type="predicted"/>
<dbReference type="GO" id="GO:0006107">
    <property type="term" value="P:oxaloacetate metabolic process"/>
    <property type="evidence" value="ECO:0007669"/>
    <property type="project" value="TreeGrafter"/>
</dbReference>
<accession>A0AAU7B1H3</accession>
<evidence type="ECO:0000256" key="1">
    <source>
        <dbReference type="ARBA" id="ARBA00001946"/>
    </source>
</evidence>
<dbReference type="SUPFAM" id="SSF51621">
    <property type="entry name" value="Phosphoenolpyruvate/pyruvate domain"/>
    <property type="match status" value="1"/>
</dbReference>
<gene>
    <name evidence="5" type="ORF">DSM112329_04606</name>
</gene>
<dbReference type="Pfam" id="PF03328">
    <property type="entry name" value="HpcH_HpaI"/>
    <property type="match status" value="1"/>
</dbReference>
<dbReference type="AlphaFoldDB" id="A0AAU7B1H3"/>
<dbReference type="KEGG" id="parq:DSM112329_04606"/>
<feature type="domain" description="HpcH/HpaI aldolase/citrate lyase" evidence="4">
    <location>
        <begin position="2"/>
        <end position="200"/>
    </location>
</feature>
<evidence type="ECO:0000259" key="4">
    <source>
        <dbReference type="Pfam" id="PF03328"/>
    </source>
</evidence>
<protein>
    <recommendedName>
        <fullName evidence="4">HpcH/HpaI aldolase/citrate lyase domain-containing protein</fullName>
    </recommendedName>
</protein>
<dbReference type="InterPro" id="IPR005000">
    <property type="entry name" value="Aldolase/citrate-lyase_domain"/>
</dbReference>
<dbReference type="InterPro" id="IPR040442">
    <property type="entry name" value="Pyrv_kinase-like_dom_sf"/>
</dbReference>
<keyword evidence="3" id="KW-0460">Magnesium</keyword>
<evidence type="ECO:0000256" key="3">
    <source>
        <dbReference type="ARBA" id="ARBA00022842"/>
    </source>
</evidence>
<sequence length="606" mass="62817">MHAKALASAADEVVLDLEDAVAPEAKDEARAQVEQTLTSPEWSGRTVAVRVNGADTPQFDADLAACARLARDGFSVVLPKAEDTGTLARVAAALPDGTSVHALIETPLGLMNAAAVAQAPNVTALILGYADLAAALGRRGAENDLDRWLVAQELLLAAARTGGVEAIDGPYFRLGDPTGLAAAVTAVRELGFDGKWAIHPEQVGPINDGLAAGPDEHRWAADVQAAVAAAAASGSAVARMQGGMVDEAMVRRARRIAALPARPVPDVPATDAGDDGLTVIPVGPPYFDDLAVGDIFPAPGLTLTDGHAALHQATIGDRLRLSLDAPLYAAVTGSPGLLAHPALVCDIAIGQSTAPSGRVLGNLFYRGLACRPVAVGTTLRTSTEVVALKSSSRGRGIAALRVTTTDQDGKDVLDFWRCPLLPSRPADADGDAAPVHADDLAAVGHEVDVAALVPAGWTLAPLREEPLGPLFADLQTHRRYVVEAGETVTSAPELARLSLNLAMTHTDGSSGAHGQRLVYGGHVIGVAAAHVVRVLPDLATVLAWHSCDHLGPTFEEDLLRTTVELTRLEPLADGGLVHFRARSSAQGPADEHPRAVLDWSAVGLMP</sequence>
<name>A0AAU7B1H3_9ACTN</name>
<comment type="cofactor">
    <cofactor evidence="1">
        <name>Mg(2+)</name>
        <dbReference type="ChEBI" id="CHEBI:18420"/>
    </cofactor>
</comment>
<reference evidence="5" key="1">
    <citation type="submission" date="2022-12" db="EMBL/GenBank/DDBJ databases">
        <title>Paraconexibacter alkalitolerans sp. nov. and Baekduia alba sp. nov., isolated from soil and emended description of the genera Paraconexibacter (Chun et al., 2020) and Baekduia (An et al., 2020).</title>
        <authorList>
            <person name="Vieira S."/>
            <person name="Huber K.J."/>
            <person name="Geppert A."/>
            <person name="Wolf J."/>
            <person name="Neumann-Schaal M."/>
            <person name="Muesken M."/>
            <person name="Overmann J."/>
        </authorList>
    </citation>
    <scope>NUCLEOTIDE SEQUENCE</scope>
    <source>
        <strain evidence="5">AEG42_29</strain>
    </source>
</reference>
<dbReference type="SUPFAM" id="SSF54637">
    <property type="entry name" value="Thioesterase/thiol ester dehydrase-isomerase"/>
    <property type="match status" value="2"/>
</dbReference>
<evidence type="ECO:0000313" key="5">
    <source>
        <dbReference type="EMBL" id="XAY07716.1"/>
    </source>
</evidence>
<dbReference type="PANTHER" id="PTHR32308:SF0">
    <property type="entry name" value="HPCH_HPAI ALDOLASE_CITRATE LYASE DOMAIN-CONTAINING PROTEIN"/>
    <property type="match status" value="1"/>
</dbReference>
<dbReference type="EMBL" id="CP114014">
    <property type="protein sequence ID" value="XAY07716.1"/>
    <property type="molecule type" value="Genomic_DNA"/>
</dbReference>
<keyword evidence="2" id="KW-0479">Metal-binding</keyword>
<dbReference type="Gene3D" id="3.10.129.10">
    <property type="entry name" value="Hotdog Thioesterase"/>
    <property type="match status" value="2"/>
</dbReference>
<evidence type="ECO:0000256" key="2">
    <source>
        <dbReference type="ARBA" id="ARBA00022723"/>
    </source>
</evidence>
<organism evidence="5">
    <name type="scientific">Paraconexibacter sp. AEG42_29</name>
    <dbReference type="NCBI Taxonomy" id="2997339"/>
    <lineage>
        <taxon>Bacteria</taxon>
        <taxon>Bacillati</taxon>
        <taxon>Actinomycetota</taxon>
        <taxon>Thermoleophilia</taxon>
        <taxon>Solirubrobacterales</taxon>
        <taxon>Paraconexibacteraceae</taxon>
        <taxon>Paraconexibacter</taxon>
    </lineage>
</organism>
<dbReference type="Gene3D" id="3.20.20.60">
    <property type="entry name" value="Phosphoenolpyruvate-binding domains"/>
    <property type="match status" value="1"/>
</dbReference>
<dbReference type="InterPro" id="IPR029069">
    <property type="entry name" value="HotDog_dom_sf"/>
</dbReference>
<dbReference type="PANTHER" id="PTHR32308">
    <property type="entry name" value="LYASE BETA SUBUNIT, PUTATIVE (AFU_ORTHOLOGUE AFUA_4G13030)-RELATED"/>
    <property type="match status" value="1"/>
</dbReference>
<dbReference type="GO" id="GO:0000287">
    <property type="term" value="F:magnesium ion binding"/>
    <property type="evidence" value="ECO:0007669"/>
    <property type="project" value="TreeGrafter"/>
</dbReference>